<evidence type="ECO:0000313" key="1">
    <source>
        <dbReference type="EMBL" id="CAF4525087.1"/>
    </source>
</evidence>
<accession>A0A8S2XZJ7</accession>
<dbReference type="Proteomes" id="UP000681722">
    <property type="component" value="Unassembled WGS sequence"/>
</dbReference>
<name>A0A8S2XZJ7_9BILA</name>
<organism evidence="1 2">
    <name type="scientific">Didymodactylos carnosus</name>
    <dbReference type="NCBI Taxonomy" id="1234261"/>
    <lineage>
        <taxon>Eukaryota</taxon>
        <taxon>Metazoa</taxon>
        <taxon>Spiralia</taxon>
        <taxon>Gnathifera</taxon>
        <taxon>Rotifera</taxon>
        <taxon>Eurotatoria</taxon>
        <taxon>Bdelloidea</taxon>
        <taxon>Philodinida</taxon>
        <taxon>Philodinidae</taxon>
        <taxon>Didymodactylos</taxon>
    </lineage>
</organism>
<reference evidence="1" key="1">
    <citation type="submission" date="2021-02" db="EMBL/GenBank/DDBJ databases">
        <authorList>
            <person name="Nowell W R."/>
        </authorList>
    </citation>
    <scope>NUCLEOTIDE SEQUENCE</scope>
</reference>
<proteinExistence type="predicted"/>
<protein>
    <submittedName>
        <fullName evidence="1">Uncharacterized protein</fullName>
    </submittedName>
</protein>
<dbReference type="AlphaFoldDB" id="A0A8S2XZJ7"/>
<evidence type="ECO:0000313" key="2">
    <source>
        <dbReference type="Proteomes" id="UP000681722"/>
    </source>
</evidence>
<feature type="non-terminal residue" evidence="1">
    <location>
        <position position="1"/>
    </location>
</feature>
<gene>
    <name evidence="1" type="ORF">SRO942_LOCUS45954</name>
</gene>
<sequence length="36" mass="4389">TPEDRQHEVVAHGRKILEDRRETFVPIHRRMRHDGN</sequence>
<comment type="caution">
    <text evidence="1">The sequence shown here is derived from an EMBL/GenBank/DDBJ whole genome shotgun (WGS) entry which is preliminary data.</text>
</comment>
<dbReference type="EMBL" id="CAJOBC010110514">
    <property type="protein sequence ID" value="CAF4525087.1"/>
    <property type="molecule type" value="Genomic_DNA"/>
</dbReference>